<dbReference type="InterPro" id="IPR037138">
    <property type="entry name" value="His_deacetylse_dom_sf"/>
</dbReference>
<protein>
    <recommendedName>
        <fullName evidence="2">histone deacetylase</fullName>
        <ecNumber evidence="2">3.5.1.98</ecNumber>
    </recommendedName>
</protein>
<keyword evidence="3" id="KW-0678">Repressor</keyword>
<keyword evidence="8" id="KW-0539">Nucleus</keyword>
<dbReference type="EMBL" id="QVQW01000004">
    <property type="protein sequence ID" value="RKU48500.1"/>
    <property type="molecule type" value="Genomic_DNA"/>
</dbReference>
<evidence type="ECO:0000259" key="11">
    <source>
        <dbReference type="Pfam" id="PF00850"/>
    </source>
</evidence>
<dbReference type="InterPro" id="IPR000286">
    <property type="entry name" value="HDACs"/>
</dbReference>
<name>A0A420YKV4_9PEZI</name>
<dbReference type="SUPFAM" id="SSF52768">
    <property type="entry name" value="Arginase/deacetylase"/>
    <property type="match status" value="1"/>
</dbReference>
<organism evidence="12 13">
    <name type="scientific">Coniochaeta pulveracea</name>
    <dbReference type="NCBI Taxonomy" id="177199"/>
    <lineage>
        <taxon>Eukaryota</taxon>
        <taxon>Fungi</taxon>
        <taxon>Dikarya</taxon>
        <taxon>Ascomycota</taxon>
        <taxon>Pezizomycotina</taxon>
        <taxon>Sordariomycetes</taxon>
        <taxon>Sordariomycetidae</taxon>
        <taxon>Coniochaetales</taxon>
        <taxon>Coniochaetaceae</taxon>
        <taxon>Coniochaeta</taxon>
    </lineage>
</organism>
<sequence>MPTDPAGVDRSRPLYSVVNNDKKKVAYFYDSDIGNYAYVTGHPMKPHRIRLAHSLVMNYDIYKFLEIYRAKPAVFAEMTQFHTDEYIDFLAKVTPDNMDAYMREQGKYNVGDDCPVFDGLFEFCGISAGGSMEGAARLNRKKCDIAVNWAGGLHHAKKSEASGFCYVNDIVLAILELLRFNKRVLYVDIDVHHGDGVEEAFYTTDRVMTCSFHKYGEYFPGTGELRDIGIGSGKNYAVNFPLRDGIDDIAYETIFEPVIEAVMKYYQPEAVVLQCGGDSLSGDRLGCFNLSMRGHANCVNFVRKFGLPMLVVGGGGYTMRNVARTWAYETGRLVGVEMDSTLPYNEYYDYYGPDYELDVRSSNMENANSYEYLEKIKIAVIENLKKTAPVPSVQMTDIPRASMGITDEEEAELDDLDADENKDVRMTQRQWEKSTAAHDDPYESDDDEMARANGIYRPDGTRRSILDHPNPNADVAMDSSTATPKQNGDNAVSGTNDADDTMVDDAAEEPKDATRPEEASAPPKDDGDVDMADASMAEPDAPVKSEDVDAQPPLPKEGDESAIVRETEAKPAAPSSTTAAEPTKEEQPSGDKPADDDKMEVDEPQPPQPEKKAESPSGDAATSSAQS</sequence>
<dbReference type="OrthoDB" id="1918432at2759"/>
<dbReference type="GO" id="GO:0070210">
    <property type="term" value="C:Rpd3L-Expanded complex"/>
    <property type="evidence" value="ECO:0007669"/>
    <property type="project" value="TreeGrafter"/>
</dbReference>
<dbReference type="EC" id="3.5.1.98" evidence="2"/>
<keyword evidence="4" id="KW-0378">Hydrolase</keyword>
<dbReference type="GO" id="GO:0032221">
    <property type="term" value="C:Rpd3S complex"/>
    <property type="evidence" value="ECO:0007669"/>
    <property type="project" value="UniProtKB-ARBA"/>
</dbReference>
<feature type="domain" description="Histone deacetylase" evidence="11">
    <location>
        <begin position="42"/>
        <end position="330"/>
    </location>
</feature>
<dbReference type="PANTHER" id="PTHR10625:SF10">
    <property type="entry name" value="HISTONE DEACETYLASE HDAC1"/>
    <property type="match status" value="1"/>
</dbReference>
<feature type="region of interest" description="Disordered" evidence="10">
    <location>
        <begin position="410"/>
        <end position="627"/>
    </location>
</feature>
<evidence type="ECO:0000313" key="13">
    <source>
        <dbReference type="Proteomes" id="UP000275385"/>
    </source>
</evidence>
<feature type="compositionally biased region" description="Basic and acidic residues" evidence="10">
    <location>
        <begin position="419"/>
        <end position="441"/>
    </location>
</feature>
<feature type="compositionally biased region" description="Acidic residues" evidence="10">
    <location>
        <begin position="497"/>
        <end position="507"/>
    </location>
</feature>
<feature type="compositionally biased region" description="Low complexity" evidence="10">
    <location>
        <begin position="570"/>
        <end position="581"/>
    </location>
</feature>
<dbReference type="GO" id="GO:0033698">
    <property type="term" value="C:Rpd3L complex"/>
    <property type="evidence" value="ECO:0007669"/>
    <property type="project" value="UniProtKB-ARBA"/>
</dbReference>
<feature type="compositionally biased region" description="Basic and acidic residues" evidence="10">
    <location>
        <begin position="556"/>
        <end position="569"/>
    </location>
</feature>
<evidence type="ECO:0000256" key="4">
    <source>
        <dbReference type="ARBA" id="ARBA00022801"/>
    </source>
</evidence>
<evidence type="ECO:0000256" key="10">
    <source>
        <dbReference type="SAM" id="MobiDB-lite"/>
    </source>
</evidence>
<feature type="compositionally biased region" description="Basic and acidic residues" evidence="10">
    <location>
        <begin position="582"/>
        <end position="596"/>
    </location>
</feature>
<dbReference type="Pfam" id="PF00850">
    <property type="entry name" value="Hist_deacetyl"/>
    <property type="match status" value="1"/>
</dbReference>
<evidence type="ECO:0000256" key="5">
    <source>
        <dbReference type="ARBA" id="ARBA00022853"/>
    </source>
</evidence>
<evidence type="ECO:0000256" key="3">
    <source>
        <dbReference type="ARBA" id="ARBA00022491"/>
    </source>
</evidence>
<keyword evidence="13" id="KW-1185">Reference proteome</keyword>
<comment type="subcellular location">
    <subcellularLocation>
        <location evidence="1">Nucleus</location>
    </subcellularLocation>
</comment>
<reference evidence="12 13" key="1">
    <citation type="submission" date="2018-08" db="EMBL/GenBank/DDBJ databases">
        <title>Draft genome of the lignicolous fungus Coniochaeta pulveracea.</title>
        <authorList>
            <person name="Borstlap C.J."/>
            <person name="De Witt R.N."/>
            <person name="Botha A."/>
            <person name="Volschenk H."/>
        </authorList>
    </citation>
    <scope>NUCLEOTIDE SEQUENCE [LARGE SCALE GENOMIC DNA]</scope>
    <source>
        <strain evidence="12 13">CAB683</strain>
    </source>
</reference>
<feature type="compositionally biased region" description="Basic and acidic residues" evidence="10">
    <location>
        <begin position="508"/>
        <end position="526"/>
    </location>
</feature>
<evidence type="ECO:0000256" key="2">
    <source>
        <dbReference type="ARBA" id="ARBA00012111"/>
    </source>
</evidence>
<dbReference type="Gene3D" id="3.40.800.20">
    <property type="entry name" value="Histone deacetylase domain"/>
    <property type="match status" value="1"/>
</dbReference>
<keyword evidence="6" id="KW-0805">Transcription regulation</keyword>
<proteinExistence type="inferred from homology"/>
<keyword evidence="7" id="KW-0804">Transcription</keyword>
<evidence type="ECO:0000256" key="8">
    <source>
        <dbReference type="ARBA" id="ARBA00023242"/>
    </source>
</evidence>
<gene>
    <name evidence="12" type="primary">RPD3</name>
    <name evidence="12" type="ORF">DL546_005767</name>
</gene>
<comment type="similarity">
    <text evidence="9">Belongs to the histone deacetylase family. HD Type 1 subfamily.</text>
</comment>
<dbReference type="PRINTS" id="PR01271">
    <property type="entry name" value="HISDACETLASE"/>
</dbReference>
<comment type="caution">
    <text evidence="12">The sequence shown here is derived from an EMBL/GenBank/DDBJ whole genome shotgun (WGS) entry which is preliminary data.</text>
</comment>
<dbReference type="GO" id="GO:0031507">
    <property type="term" value="P:heterochromatin formation"/>
    <property type="evidence" value="ECO:0007669"/>
    <property type="project" value="TreeGrafter"/>
</dbReference>
<dbReference type="PANTHER" id="PTHR10625">
    <property type="entry name" value="HISTONE DEACETYLASE HDAC1-RELATED"/>
    <property type="match status" value="1"/>
</dbReference>
<dbReference type="InterPro" id="IPR023801">
    <property type="entry name" value="His_deacetylse_dom"/>
</dbReference>
<dbReference type="FunFam" id="3.40.800.20:FF:000001">
    <property type="entry name" value="Histone deacetylase"/>
    <property type="match status" value="1"/>
</dbReference>
<evidence type="ECO:0000256" key="9">
    <source>
        <dbReference type="ARBA" id="ARBA00061569"/>
    </source>
</evidence>
<keyword evidence="5" id="KW-0156">Chromatin regulator</keyword>
<evidence type="ECO:0000256" key="6">
    <source>
        <dbReference type="ARBA" id="ARBA00023015"/>
    </source>
</evidence>
<dbReference type="AlphaFoldDB" id="A0A420YKV4"/>
<evidence type="ECO:0000256" key="1">
    <source>
        <dbReference type="ARBA" id="ARBA00004123"/>
    </source>
</evidence>
<feature type="compositionally biased region" description="Polar residues" evidence="10">
    <location>
        <begin position="478"/>
        <end position="496"/>
    </location>
</feature>
<dbReference type="PRINTS" id="PR01270">
    <property type="entry name" value="HDASUPER"/>
</dbReference>
<evidence type="ECO:0000313" key="12">
    <source>
        <dbReference type="EMBL" id="RKU48500.1"/>
    </source>
</evidence>
<accession>A0A420YKV4</accession>
<dbReference type="InterPro" id="IPR003084">
    <property type="entry name" value="HDAC_I/II"/>
</dbReference>
<dbReference type="InterPro" id="IPR023696">
    <property type="entry name" value="Ureohydrolase_dom_sf"/>
</dbReference>
<dbReference type="GO" id="GO:0141221">
    <property type="term" value="F:histone deacetylase activity, hydrolytic mechanism"/>
    <property type="evidence" value="ECO:0007669"/>
    <property type="project" value="UniProtKB-EC"/>
</dbReference>
<dbReference type="Proteomes" id="UP000275385">
    <property type="component" value="Unassembled WGS sequence"/>
</dbReference>
<dbReference type="STRING" id="177199.A0A420YKV4"/>
<evidence type="ECO:0000256" key="7">
    <source>
        <dbReference type="ARBA" id="ARBA00023163"/>
    </source>
</evidence>